<dbReference type="Gene3D" id="2.40.50.1020">
    <property type="entry name" value="LytTr DNA-binding domain"/>
    <property type="match status" value="1"/>
</dbReference>
<organism evidence="4 5">
    <name type="scientific">Rufibacter latericius</name>
    <dbReference type="NCBI Taxonomy" id="2487040"/>
    <lineage>
        <taxon>Bacteria</taxon>
        <taxon>Pseudomonadati</taxon>
        <taxon>Bacteroidota</taxon>
        <taxon>Cytophagia</taxon>
        <taxon>Cytophagales</taxon>
        <taxon>Hymenobacteraceae</taxon>
        <taxon>Rufibacter</taxon>
    </lineage>
</organism>
<gene>
    <name evidence="4" type="ORF">EFB08_21495</name>
</gene>
<keyword evidence="4" id="KW-0238">DNA-binding</keyword>
<dbReference type="PANTHER" id="PTHR37299">
    <property type="entry name" value="TRANSCRIPTIONAL REGULATOR-RELATED"/>
    <property type="match status" value="1"/>
</dbReference>
<proteinExistence type="predicted"/>
<dbReference type="InterPro" id="IPR007492">
    <property type="entry name" value="LytTR_DNA-bd_dom"/>
</dbReference>
<evidence type="ECO:0000313" key="5">
    <source>
        <dbReference type="Proteomes" id="UP000272117"/>
    </source>
</evidence>
<keyword evidence="5" id="KW-1185">Reference proteome</keyword>
<evidence type="ECO:0000259" key="2">
    <source>
        <dbReference type="PROSITE" id="PS50110"/>
    </source>
</evidence>
<dbReference type="PROSITE" id="PS50110">
    <property type="entry name" value="RESPONSE_REGULATORY"/>
    <property type="match status" value="1"/>
</dbReference>
<dbReference type="PROSITE" id="PS50930">
    <property type="entry name" value="HTH_LYTTR"/>
    <property type="match status" value="1"/>
</dbReference>
<sequence length="242" mass="27950">MKEKLSCYIIDDEPLAQEILEEYVAKVPFLELKGTFMSPLEAAENLKTDKPDLLFLDINMPDLNGLSFIPLLNPKPMIILTTAYDQYALKAFELEVKDYLVKPFSFERFYKGVLRLYQEHSATSHVPAKKEGTAEPRNEPEYLFLKVGHRIQKIATKDILFIEGMKDYLRVHTAQEKIMTLISFAKLEELLPTQNFARVHRSFMVAIDKIDHIEKNRISIGDQIIPISDTYADAFYKMLKGI</sequence>
<dbReference type="OrthoDB" id="1646880at2"/>
<protein>
    <submittedName>
        <fullName evidence="4">DNA-binding response regulator</fullName>
    </submittedName>
</protein>
<feature type="modified residue" description="4-aspartylphosphate" evidence="1">
    <location>
        <position position="57"/>
    </location>
</feature>
<dbReference type="SMART" id="SM00850">
    <property type="entry name" value="LytTR"/>
    <property type="match status" value="1"/>
</dbReference>
<reference evidence="4 5" key="1">
    <citation type="submission" date="2018-11" db="EMBL/GenBank/DDBJ databases">
        <title>Rufibacter latericius sp. nov., isolated from water in Baiyang Lake.</title>
        <authorList>
            <person name="Yang Y."/>
        </authorList>
    </citation>
    <scope>NUCLEOTIDE SEQUENCE [LARGE SCALE GENOMIC DNA]</scope>
    <source>
        <strain evidence="4 5">R-22-1c-1</strain>
    </source>
</reference>
<feature type="domain" description="HTH LytTR-type" evidence="3">
    <location>
        <begin position="143"/>
        <end position="215"/>
    </location>
</feature>
<accession>A0A3M9MAV0</accession>
<dbReference type="Gene3D" id="3.40.50.2300">
    <property type="match status" value="1"/>
</dbReference>
<dbReference type="EMBL" id="RJJD01000021">
    <property type="protein sequence ID" value="RNI22671.1"/>
    <property type="molecule type" value="Genomic_DNA"/>
</dbReference>
<keyword evidence="1" id="KW-0597">Phosphoprotein</keyword>
<dbReference type="PANTHER" id="PTHR37299:SF1">
    <property type="entry name" value="STAGE 0 SPORULATION PROTEIN A HOMOLOG"/>
    <property type="match status" value="1"/>
</dbReference>
<name>A0A3M9MAV0_9BACT</name>
<dbReference type="SMART" id="SM00448">
    <property type="entry name" value="REC"/>
    <property type="match status" value="1"/>
</dbReference>
<dbReference type="GO" id="GO:0000156">
    <property type="term" value="F:phosphorelay response regulator activity"/>
    <property type="evidence" value="ECO:0007669"/>
    <property type="project" value="InterPro"/>
</dbReference>
<dbReference type="InterPro" id="IPR011006">
    <property type="entry name" value="CheY-like_superfamily"/>
</dbReference>
<dbReference type="InterPro" id="IPR046947">
    <property type="entry name" value="LytR-like"/>
</dbReference>
<dbReference type="Proteomes" id="UP000272117">
    <property type="component" value="Unassembled WGS sequence"/>
</dbReference>
<dbReference type="GO" id="GO:0003677">
    <property type="term" value="F:DNA binding"/>
    <property type="evidence" value="ECO:0007669"/>
    <property type="project" value="UniProtKB-KW"/>
</dbReference>
<evidence type="ECO:0000256" key="1">
    <source>
        <dbReference type="PROSITE-ProRule" id="PRU00169"/>
    </source>
</evidence>
<dbReference type="RefSeq" id="WP_123129028.1">
    <property type="nucleotide sequence ID" value="NZ_RJJD01000021.1"/>
</dbReference>
<dbReference type="Pfam" id="PF00072">
    <property type="entry name" value="Response_reg"/>
    <property type="match status" value="1"/>
</dbReference>
<evidence type="ECO:0000313" key="4">
    <source>
        <dbReference type="EMBL" id="RNI22671.1"/>
    </source>
</evidence>
<dbReference type="SUPFAM" id="SSF52172">
    <property type="entry name" value="CheY-like"/>
    <property type="match status" value="1"/>
</dbReference>
<comment type="caution">
    <text evidence="4">The sequence shown here is derived from an EMBL/GenBank/DDBJ whole genome shotgun (WGS) entry which is preliminary data.</text>
</comment>
<evidence type="ECO:0000259" key="3">
    <source>
        <dbReference type="PROSITE" id="PS50930"/>
    </source>
</evidence>
<dbReference type="Pfam" id="PF04397">
    <property type="entry name" value="LytTR"/>
    <property type="match status" value="1"/>
</dbReference>
<feature type="domain" description="Response regulatory" evidence="2">
    <location>
        <begin position="6"/>
        <end position="117"/>
    </location>
</feature>
<dbReference type="AlphaFoldDB" id="A0A3M9MAV0"/>
<dbReference type="InterPro" id="IPR001789">
    <property type="entry name" value="Sig_transdc_resp-reg_receiver"/>
</dbReference>